<feature type="domain" description="OmpR/PhoB-type" evidence="11">
    <location>
        <begin position="126"/>
        <end position="224"/>
    </location>
</feature>
<dbReference type="InterPro" id="IPR001789">
    <property type="entry name" value="Sig_transdc_resp-reg_receiver"/>
</dbReference>
<dbReference type="EMBL" id="CP001854">
    <property type="protein sequence ID" value="ADB49153.1"/>
    <property type="molecule type" value="Genomic_DNA"/>
</dbReference>
<reference evidence="13" key="2">
    <citation type="submission" date="2010-01" db="EMBL/GenBank/DDBJ databases">
        <title>The complete genome of Conexibacter woesei DSM 14684.</title>
        <authorList>
            <consortium name="US DOE Joint Genome Institute (JGI-PGF)"/>
            <person name="Lucas S."/>
            <person name="Copeland A."/>
            <person name="Lapidus A."/>
            <person name="Glavina del Rio T."/>
            <person name="Dalin E."/>
            <person name="Tice H."/>
            <person name="Bruce D."/>
            <person name="Goodwin L."/>
            <person name="Pitluck S."/>
            <person name="Kyrpides N."/>
            <person name="Mavromatis K."/>
            <person name="Ivanova N."/>
            <person name="Mikhailova N."/>
            <person name="Chertkov O."/>
            <person name="Brettin T."/>
            <person name="Detter J.C."/>
            <person name="Han C."/>
            <person name="Larimer F."/>
            <person name="Land M."/>
            <person name="Hauser L."/>
            <person name="Markowitz V."/>
            <person name="Cheng J.-F."/>
            <person name="Hugenholtz P."/>
            <person name="Woyke T."/>
            <person name="Wu D."/>
            <person name="Pukall R."/>
            <person name="Steenblock K."/>
            <person name="Schneider S."/>
            <person name="Klenk H.-P."/>
            <person name="Eisen J.A."/>
        </authorList>
    </citation>
    <scope>NUCLEOTIDE SEQUENCE [LARGE SCALE GENOMIC DNA]</scope>
    <source>
        <strain evidence="13">DSM 14684 / CIP 108061 / JCM 11494 / NBRC 100937 / ID131577</strain>
    </source>
</reference>
<evidence type="ECO:0000313" key="12">
    <source>
        <dbReference type="EMBL" id="ADB49153.1"/>
    </source>
</evidence>
<dbReference type="OrthoDB" id="9790442at2"/>
<dbReference type="GO" id="GO:0000156">
    <property type="term" value="F:phosphorelay response regulator activity"/>
    <property type="evidence" value="ECO:0007669"/>
    <property type="project" value="TreeGrafter"/>
</dbReference>
<dbReference type="InterPro" id="IPR011006">
    <property type="entry name" value="CheY-like_superfamily"/>
</dbReference>
<sequence>MSGRVLVVDDELQILRALKVILRDAGYEPVAVATAEEALDAAATRPPDAAIVDLVLPDGDGIEVCKQLRAWSEMPILVLSAIGEEEQKVRALEAGADDYVTKPFGARELVARLAAALRRAGRTADEPTIAVDGLELDLARRVVRREGEEVHLTPIEYDLLRVLARNRGRLMTHRALLTEVWGPAYGEDIRTLRTHIANLRHKIEPAGRPRFIRTDPGVGYRFAG</sequence>
<dbReference type="GO" id="GO:0000987">
    <property type="term" value="F:cis-regulatory region sequence-specific DNA binding"/>
    <property type="evidence" value="ECO:0007669"/>
    <property type="project" value="UniProtKB-ARBA"/>
</dbReference>
<accession>D3F9I6</accession>
<evidence type="ECO:0000256" key="3">
    <source>
        <dbReference type="ARBA" id="ARBA00022553"/>
    </source>
</evidence>
<dbReference type="GO" id="GO:0042802">
    <property type="term" value="F:identical protein binding"/>
    <property type="evidence" value="ECO:0007669"/>
    <property type="project" value="UniProtKB-ARBA"/>
</dbReference>
<keyword evidence="5" id="KW-0805">Transcription regulation</keyword>
<dbReference type="PROSITE" id="PS50110">
    <property type="entry name" value="RESPONSE_REGULATORY"/>
    <property type="match status" value="1"/>
</dbReference>
<feature type="DNA-binding region" description="OmpR/PhoB-type" evidence="9">
    <location>
        <begin position="126"/>
        <end position="224"/>
    </location>
</feature>
<evidence type="ECO:0000256" key="1">
    <source>
        <dbReference type="ARBA" id="ARBA00004496"/>
    </source>
</evidence>
<evidence type="ECO:0000259" key="11">
    <source>
        <dbReference type="PROSITE" id="PS51755"/>
    </source>
</evidence>
<dbReference type="InterPro" id="IPR036388">
    <property type="entry name" value="WH-like_DNA-bd_sf"/>
</dbReference>
<dbReference type="SUPFAM" id="SSF52172">
    <property type="entry name" value="CheY-like"/>
    <property type="match status" value="1"/>
</dbReference>
<dbReference type="KEGG" id="cwo:Cwoe_0720"/>
<feature type="modified residue" description="4-aspartylphosphate" evidence="8">
    <location>
        <position position="53"/>
    </location>
</feature>
<evidence type="ECO:0000256" key="6">
    <source>
        <dbReference type="ARBA" id="ARBA00023125"/>
    </source>
</evidence>
<reference evidence="12 13" key="1">
    <citation type="journal article" date="2010" name="Stand. Genomic Sci.">
        <title>Complete genome sequence of Conexibacter woesei type strain (ID131577).</title>
        <authorList>
            <person name="Pukall R."/>
            <person name="Lapidus A."/>
            <person name="Glavina Del Rio T."/>
            <person name="Copeland A."/>
            <person name="Tice H."/>
            <person name="Cheng J.-F."/>
            <person name="Lucas S."/>
            <person name="Chen F."/>
            <person name="Nolan M."/>
            <person name="Bruce D."/>
            <person name="Goodwin L."/>
            <person name="Pitluck S."/>
            <person name="Mavromatis K."/>
            <person name="Ivanova N."/>
            <person name="Ovchinnikova G."/>
            <person name="Pati A."/>
            <person name="Chen A."/>
            <person name="Palaniappan K."/>
            <person name="Land M."/>
            <person name="Hauser L."/>
            <person name="Chang Y.-J."/>
            <person name="Jeffries C.D."/>
            <person name="Chain P."/>
            <person name="Meincke L."/>
            <person name="Sims D."/>
            <person name="Brettin T."/>
            <person name="Detter J.C."/>
            <person name="Rohde M."/>
            <person name="Goeker M."/>
            <person name="Bristow J."/>
            <person name="Eisen J.A."/>
            <person name="Markowitz V."/>
            <person name="Kyrpides N.C."/>
            <person name="Klenk H.-P."/>
            <person name="Hugenholtz P."/>
        </authorList>
    </citation>
    <scope>NUCLEOTIDE SEQUENCE [LARGE SCALE GENOMIC DNA]</scope>
    <source>
        <strain evidence="13">DSM 14684 / CIP 108061 / JCM 11494 / NBRC 100937 / ID131577</strain>
    </source>
</reference>
<dbReference type="SMART" id="SM00862">
    <property type="entry name" value="Trans_reg_C"/>
    <property type="match status" value="1"/>
</dbReference>
<dbReference type="SMART" id="SM00448">
    <property type="entry name" value="REC"/>
    <property type="match status" value="1"/>
</dbReference>
<dbReference type="PANTHER" id="PTHR48111">
    <property type="entry name" value="REGULATOR OF RPOS"/>
    <property type="match status" value="1"/>
</dbReference>
<evidence type="ECO:0000259" key="10">
    <source>
        <dbReference type="PROSITE" id="PS50110"/>
    </source>
</evidence>
<organism evidence="12 13">
    <name type="scientific">Conexibacter woesei (strain DSM 14684 / CCUG 47730 / CIP 108061 / JCM 11494 / NBRC 100937 / ID131577)</name>
    <dbReference type="NCBI Taxonomy" id="469383"/>
    <lineage>
        <taxon>Bacteria</taxon>
        <taxon>Bacillati</taxon>
        <taxon>Actinomycetota</taxon>
        <taxon>Thermoleophilia</taxon>
        <taxon>Solirubrobacterales</taxon>
        <taxon>Conexibacteraceae</taxon>
        <taxon>Conexibacter</taxon>
    </lineage>
</organism>
<dbReference type="Gene3D" id="3.40.50.2300">
    <property type="match status" value="1"/>
</dbReference>
<dbReference type="PROSITE" id="PS51755">
    <property type="entry name" value="OMPR_PHOB"/>
    <property type="match status" value="1"/>
</dbReference>
<proteinExistence type="predicted"/>
<dbReference type="InterPro" id="IPR039420">
    <property type="entry name" value="WalR-like"/>
</dbReference>
<evidence type="ECO:0000256" key="5">
    <source>
        <dbReference type="ARBA" id="ARBA00023015"/>
    </source>
</evidence>
<comment type="subcellular location">
    <subcellularLocation>
        <location evidence="1">Cytoplasm</location>
    </subcellularLocation>
</comment>
<evidence type="ECO:0000256" key="9">
    <source>
        <dbReference type="PROSITE-ProRule" id="PRU01091"/>
    </source>
</evidence>
<dbReference type="PANTHER" id="PTHR48111:SF50">
    <property type="entry name" value="KDP OPERON TRANSCRIPTIONAL REGULATORY PROTEIN KDPE"/>
    <property type="match status" value="1"/>
</dbReference>
<keyword evidence="13" id="KW-1185">Reference proteome</keyword>
<dbReference type="HOGENOM" id="CLU_000445_30_8_11"/>
<evidence type="ECO:0000256" key="4">
    <source>
        <dbReference type="ARBA" id="ARBA00023012"/>
    </source>
</evidence>
<dbReference type="eggNOG" id="COG0745">
    <property type="taxonomic scope" value="Bacteria"/>
</dbReference>
<evidence type="ECO:0000256" key="2">
    <source>
        <dbReference type="ARBA" id="ARBA00022490"/>
    </source>
</evidence>
<dbReference type="GO" id="GO:0005829">
    <property type="term" value="C:cytosol"/>
    <property type="evidence" value="ECO:0007669"/>
    <property type="project" value="TreeGrafter"/>
</dbReference>
<dbReference type="CDD" id="cd00383">
    <property type="entry name" value="trans_reg_C"/>
    <property type="match status" value="1"/>
</dbReference>
<dbReference type="Gene3D" id="1.10.10.10">
    <property type="entry name" value="Winged helix-like DNA-binding domain superfamily/Winged helix DNA-binding domain"/>
    <property type="match status" value="1"/>
</dbReference>
<feature type="domain" description="Response regulatory" evidence="10">
    <location>
        <begin position="4"/>
        <end position="117"/>
    </location>
</feature>
<dbReference type="STRING" id="469383.Cwoe_0720"/>
<gene>
    <name evidence="12" type="ordered locus">Cwoe_0720</name>
</gene>
<dbReference type="InterPro" id="IPR001867">
    <property type="entry name" value="OmpR/PhoB-type_DNA-bd"/>
</dbReference>
<name>D3F9I6_CONWI</name>
<keyword evidence="6 9" id="KW-0238">DNA-binding</keyword>
<dbReference type="Pfam" id="PF00486">
    <property type="entry name" value="Trans_reg_C"/>
    <property type="match status" value="1"/>
</dbReference>
<evidence type="ECO:0000256" key="7">
    <source>
        <dbReference type="ARBA" id="ARBA00023163"/>
    </source>
</evidence>
<keyword evidence="3 8" id="KW-0597">Phosphoprotein</keyword>
<dbReference type="GO" id="GO:0032993">
    <property type="term" value="C:protein-DNA complex"/>
    <property type="evidence" value="ECO:0007669"/>
    <property type="project" value="TreeGrafter"/>
</dbReference>
<keyword evidence="2" id="KW-0963">Cytoplasm</keyword>
<keyword evidence="7" id="KW-0804">Transcription</keyword>
<dbReference type="AlphaFoldDB" id="D3F9I6"/>
<keyword evidence="4" id="KW-0902">Two-component regulatory system</keyword>
<dbReference type="Pfam" id="PF00072">
    <property type="entry name" value="Response_reg"/>
    <property type="match status" value="1"/>
</dbReference>
<evidence type="ECO:0000256" key="8">
    <source>
        <dbReference type="PROSITE-ProRule" id="PRU00169"/>
    </source>
</evidence>
<evidence type="ECO:0000313" key="13">
    <source>
        <dbReference type="Proteomes" id="UP000008229"/>
    </source>
</evidence>
<dbReference type="Gene3D" id="6.10.250.690">
    <property type="match status" value="1"/>
</dbReference>
<dbReference type="GO" id="GO:0045893">
    <property type="term" value="P:positive regulation of DNA-templated transcription"/>
    <property type="evidence" value="ECO:0007669"/>
    <property type="project" value="UniProtKB-ARBA"/>
</dbReference>
<dbReference type="FunFam" id="3.40.50.2300:FF:000021">
    <property type="entry name" value="Two-component system response regulator KdpE"/>
    <property type="match status" value="1"/>
</dbReference>
<protein>
    <submittedName>
        <fullName evidence="12">Two component transcriptional regulator, winged helix family</fullName>
    </submittedName>
</protein>
<dbReference type="Proteomes" id="UP000008229">
    <property type="component" value="Chromosome"/>
</dbReference>
<dbReference type="RefSeq" id="WP_012932206.1">
    <property type="nucleotide sequence ID" value="NC_013739.1"/>
</dbReference>